<comment type="caution">
    <text evidence="2">The sequence shown here is derived from an EMBL/GenBank/DDBJ whole genome shotgun (WGS) entry which is preliminary data.</text>
</comment>
<proteinExistence type="predicted"/>
<organism evidence="2 3">
    <name type="scientific">Ensete ventricosum</name>
    <name type="common">Abyssinian banana</name>
    <name type="synonym">Musa ensete</name>
    <dbReference type="NCBI Taxonomy" id="4639"/>
    <lineage>
        <taxon>Eukaryota</taxon>
        <taxon>Viridiplantae</taxon>
        <taxon>Streptophyta</taxon>
        <taxon>Embryophyta</taxon>
        <taxon>Tracheophyta</taxon>
        <taxon>Spermatophyta</taxon>
        <taxon>Magnoliopsida</taxon>
        <taxon>Liliopsida</taxon>
        <taxon>Zingiberales</taxon>
        <taxon>Musaceae</taxon>
        <taxon>Ensete</taxon>
    </lineage>
</organism>
<name>A0A427B1N3_ENSVE</name>
<gene>
    <name evidence="2" type="ORF">B296_00013692</name>
</gene>
<dbReference type="Proteomes" id="UP000287651">
    <property type="component" value="Unassembled WGS sequence"/>
</dbReference>
<evidence type="ECO:0000313" key="2">
    <source>
        <dbReference type="EMBL" id="RRT82419.1"/>
    </source>
</evidence>
<feature type="compositionally biased region" description="Acidic residues" evidence="1">
    <location>
        <begin position="26"/>
        <end position="37"/>
    </location>
</feature>
<feature type="region of interest" description="Disordered" evidence="1">
    <location>
        <begin position="1"/>
        <end position="43"/>
    </location>
</feature>
<feature type="region of interest" description="Disordered" evidence="1">
    <location>
        <begin position="90"/>
        <end position="120"/>
    </location>
</feature>
<accession>A0A427B1N3</accession>
<dbReference type="EMBL" id="AMZH03000699">
    <property type="protein sequence ID" value="RRT82419.1"/>
    <property type="molecule type" value="Genomic_DNA"/>
</dbReference>
<evidence type="ECO:0000256" key="1">
    <source>
        <dbReference type="SAM" id="MobiDB-lite"/>
    </source>
</evidence>
<protein>
    <submittedName>
        <fullName evidence="2">Uncharacterized protein</fullName>
    </submittedName>
</protein>
<reference evidence="2 3" key="1">
    <citation type="journal article" date="2014" name="Agronomy (Basel)">
        <title>A Draft Genome Sequence for Ensete ventricosum, the Drought-Tolerant Tree Against Hunger.</title>
        <authorList>
            <person name="Harrison J."/>
            <person name="Moore K.A."/>
            <person name="Paszkiewicz K."/>
            <person name="Jones T."/>
            <person name="Grant M."/>
            <person name="Ambacheew D."/>
            <person name="Muzemil S."/>
            <person name="Studholme D.J."/>
        </authorList>
    </citation>
    <scope>NUCLEOTIDE SEQUENCE [LARGE SCALE GENOMIC DNA]</scope>
</reference>
<feature type="region of interest" description="Disordered" evidence="1">
    <location>
        <begin position="227"/>
        <end position="248"/>
    </location>
</feature>
<feature type="non-terminal residue" evidence="2">
    <location>
        <position position="288"/>
    </location>
</feature>
<feature type="region of interest" description="Disordered" evidence="1">
    <location>
        <begin position="138"/>
        <end position="161"/>
    </location>
</feature>
<dbReference type="AlphaFoldDB" id="A0A427B1N3"/>
<sequence>MEAGSPPAAPSDPFDEFFPQQRSQGSDDDDADSDSDSDYSSCDGEVSELERYCSANSALGSASLCSSVGNYGDLLDFSDLSGAIENSLRARPNGGVAAPWDRFDPHPPSDEGGVASPREVGPSWSRRLVAFSDRTGSLPRITTPSRLHPASVDPPGEGKPIREVEGRQEIVSSNRKVVDFLDPDEISAGHDDGSSCAAEVYSSGNFDSYADAEARMMMDAAEDTYSRDEHSEGEDSMLEYSSDCHNSSDRYEKRKSLCIDEIKRKFLRGEDTVEDQITSMHKGIRGDI</sequence>
<evidence type="ECO:0000313" key="3">
    <source>
        <dbReference type="Proteomes" id="UP000287651"/>
    </source>
</evidence>